<dbReference type="InterPro" id="IPR005631">
    <property type="entry name" value="SDH"/>
</dbReference>
<dbReference type="AlphaFoldDB" id="A0A2J6WGY0"/>
<dbReference type="EMBL" id="PNIN01000066">
    <property type="protein sequence ID" value="PMP69638.1"/>
    <property type="molecule type" value="Genomic_DNA"/>
</dbReference>
<evidence type="ECO:0000313" key="5">
    <source>
        <dbReference type="Proteomes" id="UP000242881"/>
    </source>
</evidence>
<sequence>MRNDPRYKKTIFLCARRAMLENELVLKKFALEYVPKHYSIEDLDDFNFFLEKIYDNDLYEVVMGLKPAESFADKYNIRFLKDIEQYASDARKLGRKLIEIYEDER</sequence>
<evidence type="ECO:0000313" key="4">
    <source>
        <dbReference type="EMBL" id="PMP69638.1"/>
    </source>
</evidence>
<dbReference type="Pfam" id="PF03937">
    <property type="entry name" value="Sdh5"/>
    <property type="match status" value="1"/>
</dbReference>
<evidence type="ECO:0000256" key="1">
    <source>
        <dbReference type="ARBA" id="ARBA00008571"/>
    </source>
</evidence>
<accession>A0A2J6WGY0</accession>
<name>A0A2J6WGY0_9BACT</name>
<keyword evidence="3" id="KW-0143">Chaperone</keyword>
<dbReference type="SUPFAM" id="SSF109910">
    <property type="entry name" value="YgfY-like"/>
    <property type="match status" value="1"/>
</dbReference>
<organism evidence="4 5">
    <name type="scientific">Calditerrivibrio nitroreducens</name>
    <dbReference type="NCBI Taxonomy" id="477976"/>
    <lineage>
        <taxon>Bacteria</taxon>
        <taxon>Pseudomonadati</taxon>
        <taxon>Deferribacterota</taxon>
        <taxon>Deferribacteres</taxon>
        <taxon>Deferribacterales</taxon>
        <taxon>Calditerrivibrionaceae</taxon>
    </lineage>
</organism>
<comment type="caution">
    <text evidence="4">The sequence shown here is derived from an EMBL/GenBank/DDBJ whole genome shotgun (WGS) entry which is preliminary data.</text>
</comment>
<dbReference type="InterPro" id="IPR036714">
    <property type="entry name" value="SDH_sf"/>
</dbReference>
<protein>
    <recommendedName>
        <fullName evidence="2">FAD assembly factor SdhE</fullName>
    </recommendedName>
</protein>
<proteinExistence type="inferred from homology"/>
<reference evidence="4 5" key="1">
    <citation type="submission" date="2018-01" db="EMBL/GenBank/DDBJ databases">
        <title>Metagenomic assembled genomes from two thermal pools in the Uzon Caldera, Kamchatka, Russia.</title>
        <authorList>
            <person name="Wilkins L."/>
            <person name="Ettinger C."/>
        </authorList>
    </citation>
    <scope>NUCLEOTIDE SEQUENCE [LARGE SCALE GENOMIC DNA]</scope>
    <source>
        <strain evidence="4">ZAV-05</strain>
    </source>
</reference>
<evidence type="ECO:0000256" key="2">
    <source>
        <dbReference type="ARBA" id="ARBA00019418"/>
    </source>
</evidence>
<dbReference type="Proteomes" id="UP000242881">
    <property type="component" value="Unassembled WGS sequence"/>
</dbReference>
<evidence type="ECO:0000256" key="3">
    <source>
        <dbReference type="ARBA" id="ARBA00023186"/>
    </source>
</evidence>
<gene>
    <name evidence="4" type="ORF">C0187_06560</name>
</gene>
<dbReference type="Gene3D" id="1.10.150.250">
    <property type="entry name" value="Flavinator of succinate dehydrogenase"/>
    <property type="match status" value="1"/>
</dbReference>
<comment type="similarity">
    <text evidence="1">Belongs to the SdhE FAD assembly factor family.</text>
</comment>